<dbReference type="RefSeq" id="WP_272752321.1">
    <property type="nucleotide sequence ID" value="NZ_JAQQLF010000015.1"/>
</dbReference>
<dbReference type="Proteomes" id="UP001219956">
    <property type="component" value="Unassembled WGS sequence"/>
</dbReference>
<feature type="transmembrane region" description="Helical" evidence="1">
    <location>
        <begin position="148"/>
        <end position="166"/>
    </location>
</feature>
<organism evidence="2 3">
    <name type="scientific">Vogesella aquatica</name>
    <dbReference type="NCBI Taxonomy" id="2984206"/>
    <lineage>
        <taxon>Bacteria</taxon>
        <taxon>Pseudomonadati</taxon>
        <taxon>Pseudomonadota</taxon>
        <taxon>Betaproteobacteria</taxon>
        <taxon>Neisseriales</taxon>
        <taxon>Chromobacteriaceae</taxon>
        <taxon>Vogesella</taxon>
    </lineage>
</organism>
<proteinExistence type="predicted"/>
<keyword evidence="1" id="KW-0472">Membrane</keyword>
<keyword evidence="3" id="KW-1185">Reference proteome</keyword>
<dbReference type="EMBL" id="JAQQLF010000015">
    <property type="protein sequence ID" value="MDC7718018.1"/>
    <property type="molecule type" value="Genomic_DNA"/>
</dbReference>
<name>A0ABT5IZM9_9NEIS</name>
<evidence type="ECO:0000313" key="2">
    <source>
        <dbReference type="EMBL" id="MDC7718018.1"/>
    </source>
</evidence>
<comment type="caution">
    <text evidence="2">The sequence shown here is derived from an EMBL/GenBank/DDBJ whole genome shotgun (WGS) entry which is preliminary data.</text>
</comment>
<dbReference type="Pfam" id="PF07509">
    <property type="entry name" value="DUF1523"/>
    <property type="match status" value="1"/>
</dbReference>
<gene>
    <name evidence="2" type="ORF">PQU95_12435</name>
</gene>
<evidence type="ECO:0000313" key="3">
    <source>
        <dbReference type="Proteomes" id="UP001219956"/>
    </source>
</evidence>
<reference evidence="2 3" key="1">
    <citation type="submission" date="2023-01" db="EMBL/GenBank/DDBJ databases">
        <title>Novel species of the genus Vogesella isolated from rivers.</title>
        <authorList>
            <person name="Lu H."/>
        </authorList>
    </citation>
    <scope>NUCLEOTIDE SEQUENCE [LARGE SCALE GENOMIC DNA]</scope>
    <source>
        <strain evidence="2 3">DC21W</strain>
    </source>
</reference>
<accession>A0ABT5IZM9</accession>
<dbReference type="InterPro" id="IPR011088">
    <property type="entry name" value="Phage_phiNM3_A0EWY4"/>
</dbReference>
<keyword evidence="1" id="KW-1133">Transmembrane helix</keyword>
<keyword evidence="1" id="KW-0812">Transmembrane</keyword>
<evidence type="ECO:0000256" key="1">
    <source>
        <dbReference type="SAM" id="Phobius"/>
    </source>
</evidence>
<protein>
    <submittedName>
        <fullName evidence="2">DUF1523 family protein</fullName>
    </submittedName>
</protein>
<sequence>MRAQLRKAGMTLLGLLALGGSLLLDYYLPEHAITTITGVEVKLADKDGPISKQNPPDQPVRDMYLIYTQHAIDDVRVYRNEDTGWGWPLYFKFDASDVQATARALENARQPAYISSYGWRINMFSLYPNITSIRLAHAGENTWSAVRWLAFSLWGGLLLLLARLTWRWTRPIVKDGDLIS</sequence>